<reference evidence="2" key="1">
    <citation type="submission" date="2022-01" db="UniProtKB">
        <authorList>
            <consortium name="EnsemblMetazoa"/>
        </authorList>
    </citation>
    <scope>IDENTIFICATION</scope>
</reference>
<feature type="compositionally biased region" description="Basic and acidic residues" evidence="1">
    <location>
        <begin position="61"/>
        <end position="71"/>
    </location>
</feature>
<dbReference type="OrthoDB" id="8197488at2759"/>
<dbReference type="RefSeq" id="XP_024082985.1">
    <property type="nucleotide sequence ID" value="XM_024227217.1"/>
</dbReference>
<dbReference type="PANTHER" id="PTHR46940:SF1">
    <property type="entry name" value="NKAP DOMAIN CONTAINING 1"/>
    <property type="match status" value="1"/>
</dbReference>
<dbReference type="PANTHER" id="PTHR46940">
    <property type="entry name" value="NKAP DOMAIN-CONTAINING 1"/>
    <property type="match status" value="1"/>
</dbReference>
<dbReference type="Proteomes" id="UP000494040">
    <property type="component" value="Unassembled WGS sequence"/>
</dbReference>
<feature type="compositionally biased region" description="Pro residues" evidence="1">
    <location>
        <begin position="251"/>
        <end position="261"/>
    </location>
</feature>
<dbReference type="OMA" id="LWERSQM"/>
<feature type="compositionally biased region" description="Basic and acidic residues" evidence="1">
    <location>
        <begin position="292"/>
        <end position="316"/>
    </location>
</feature>
<feature type="compositionally biased region" description="Basic residues" evidence="1">
    <location>
        <begin position="317"/>
        <end position="330"/>
    </location>
</feature>
<evidence type="ECO:0000313" key="2">
    <source>
        <dbReference type="EnsemblMetazoa" id="XP_024082985.1"/>
    </source>
</evidence>
<organism evidence="2 3">
    <name type="scientific">Cimex lectularius</name>
    <name type="common">Bed bug</name>
    <name type="synonym">Acanthia lectularia</name>
    <dbReference type="NCBI Taxonomy" id="79782"/>
    <lineage>
        <taxon>Eukaryota</taxon>
        <taxon>Metazoa</taxon>
        <taxon>Ecdysozoa</taxon>
        <taxon>Arthropoda</taxon>
        <taxon>Hexapoda</taxon>
        <taxon>Insecta</taxon>
        <taxon>Pterygota</taxon>
        <taxon>Neoptera</taxon>
        <taxon>Paraneoptera</taxon>
        <taxon>Hemiptera</taxon>
        <taxon>Heteroptera</taxon>
        <taxon>Panheteroptera</taxon>
        <taxon>Cimicomorpha</taxon>
        <taxon>Cimicidae</taxon>
        <taxon>Cimex</taxon>
    </lineage>
</organism>
<feature type="compositionally biased region" description="Basic and acidic residues" evidence="1">
    <location>
        <begin position="34"/>
        <end position="46"/>
    </location>
</feature>
<name>A0A8I6SGP9_CIMLE</name>
<keyword evidence="3" id="KW-1185">Reference proteome</keyword>
<feature type="compositionally biased region" description="Basic and acidic residues" evidence="1">
    <location>
        <begin position="225"/>
        <end position="240"/>
    </location>
</feature>
<feature type="compositionally biased region" description="Low complexity" evidence="1">
    <location>
        <begin position="268"/>
        <end position="287"/>
    </location>
</feature>
<proteinExistence type="predicted"/>
<dbReference type="GeneID" id="106672645"/>
<evidence type="ECO:0000256" key="1">
    <source>
        <dbReference type="SAM" id="MobiDB-lite"/>
    </source>
</evidence>
<sequence>MQQMSLLDSPIGLFKYIQFLHTKVSLSKMSSRKSTRDRSPKSRLRMDSYQNRNGRGKGSPRHREREIDSVMKKARSQRSGSQSTYWNKKLLEAEEKDPNRWRHSGYKELYHGEKRTSRSQSGTDSLSKSKSRSRSVSSGKSIVKSRLSPRHRPRSPRRDSRARSPQERNWSPRHRERGRLSYSSGRSPRDTRDSPRIDTRPKSPHRSPRRESVDRNVKSSRAHSSRRDSRGSMRSPERSRSPRGRRRSPIPRTPPKRPPSPRSKCRSESCSSDTSSSCSNESCSVCSPKRKGSNERDERDTKRPKSRDKNSLERNRHERLKNRPAVRSRSRSFSAQRSRIGKLARNRRKMIPDKSVLKVNRSHYIKVESDSDSSSRESVSAVGVVANGPRISLSERFGRMAQWSVDRDLELRNLRITADRDRLTVEMDNPPSPLYPPSLSSLTDLGSWDDVRVRYTYYKEHGYLRDLTLQDYIKWEQWWYKYQDWLDSDRYDRYNYYRRRL</sequence>
<protein>
    <submittedName>
        <fullName evidence="2">Uncharacterized protein</fullName>
    </submittedName>
</protein>
<dbReference type="InterPro" id="IPR043407">
    <property type="entry name" value="Nkap_D1"/>
</dbReference>
<dbReference type="EnsemblMetazoa" id="XM_024227217.1">
    <property type="protein sequence ID" value="XP_024082985.1"/>
    <property type="gene ID" value="LOC106672645"/>
</dbReference>
<accession>A0A8I6SGP9</accession>
<feature type="region of interest" description="Disordered" evidence="1">
    <location>
        <begin position="26"/>
        <end position="340"/>
    </location>
</feature>
<dbReference type="AlphaFoldDB" id="A0A8I6SGP9"/>
<feature type="compositionally biased region" description="Polar residues" evidence="1">
    <location>
        <begin position="77"/>
        <end position="86"/>
    </location>
</feature>
<feature type="compositionally biased region" description="Basic and acidic residues" evidence="1">
    <location>
        <begin position="156"/>
        <end position="166"/>
    </location>
</feature>
<evidence type="ECO:0000313" key="3">
    <source>
        <dbReference type="Proteomes" id="UP000494040"/>
    </source>
</evidence>
<feature type="compositionally biased region" description="Basic and acidic residues" evidence="1">
    <location>
        <begin position="187"/>
        <end position="201"/>
    </location>
</feature>
<feature type="compositionally biased region" description="Low complexity" evidence="1">
    <location>
        <begin position="119"/>
        <end position="146"/>
    </location>
</feature>
<feature type="compositionally biased region" description="Basic and acidic residues" evidence="1">
    <location>
        <begin position="89"/>
        <end position="116"/>
    </location>
</feature>